<feature type="domain" description="Peptidase M12A" evidence="3">
    <location>
        <begin position="2"/>
        <end position="159"/>
    </location>
</feature>
<keyword evidence="5" id="KW-1185">Reference proteome</keyword>
<keyword evidence="1" id="KW-0482">Metalloprotease</keyword>
<dbReference type="PRINTS" id="PR00480">
    <property type="entry name" value="ASTACIN"/>
</dbReference>
<dbReference type="GO" id="GO:0004222">
    <property type="term" value="F:metalloendopeptidase activity"/>
    <property type="evidence" value="ECO:0007669"/>
    <property type="project" value="UniProtKB-UniRule"/>
</dbReference>
<keyword evidence="1" id="KW-0862">Zinc</keyword>
<feature type="compositionally biased region" description="Acidic residues" evidence="2">
    <location>
        <begin position="233"/>
        <end position="244"/>
    </location>
</feature>
<feature type="non-terminal residue" evidence="4">
    <location>
        <position position="251"/>
    </location>
</feature>
<proteinExistence type="predicted"/>
<feature type="region of interest" description="Disordered" evidence="2">
    <location>
        <begin position="196"/>
        <end position="251"/>
    </location>
</feature>
<dbReference type="InterPro" id="IPR024079">
    <property type="entry name" value="MetalloPept_cat_dom_sf"/>
</dbReference>
<evidence type="ECO:0000256" key="1">
    <source>
        <dbReference type="RuleBase" id="RU361183"/>
    </source>
</evidence>
<keyword evidence="1" id="KW-0378">Hydrolase</keyword>
<comment type="cofactor">
    <cofactor evidence="1">
        <name>Zn(2+)</name>
        <dbReference type="ChEBI" id="CHEBI:29105"/>
    </cofactor>
    <text evidence="1">Binds 1 zinc ion per subunit.</text>
</comment>
<dbReference type="Gene3D" id="3.40.390.10">
    <property type="entry name" value="Collagenase (Catalytic Domain)"/>
    <property type="match status" value="1"/>
</dbReference>
<keyword evidence="1" id="KW-0479">Metal-binding</keyword>
<dbReference type="SUPFAM" id="SSF55486">
    <property type="entry name" value="Metalloproteases ('zincins'), catalytic domain"/>
    <property type="match status" value="1"/>
</dbReference>
<dbReference type="PANTHER" id="PTHR10127:SF850">
    <property type="entry name" value="METALLOENDOPEPTIDASE"/>
    <property type="match status" value="1"/>
</dbReference>
<dbReference type="Proteomes" id="UP000838878">
    <property type="component" value="Chromosome 1"/>
</dbReference>
<accession>A0A8J9V6M1</accession>
<sequence>MAMRLIESDSCIKFQEEPLKPTGNKTWIHITNPNKARECVHEPVFMQSGEIMLTLGYDCLKYRDILHSLLHAIGFQDEVTHPHRDKYIRVLWNNILPAYRHLFIKEPIDSVRSSVEYDPLSIMHFHERAYSINGKATIIPLEPGLLIYPSEGLSQLDKMRLQLYFGHECNRRKVNDLLNSCKMTLREQSINLTSSEDKKNKLSKDIGENDEHLKVEKENGDVNGDSSKKENDEEHDDEEDNEDNNDNKDST</sequence>
<dbReference type="GO" id="GO:0046872">
    <property type="term" value="F:metal ion binding"/>
    <property type="evidence" value="ECO:0007669"/>
    <property type="project" value="UniProtKB-KW"/>
</dbReference>
<evidence type="ECO:0000313" key="5">
    <source>
        <dbReference type="Proteomes" id="UP000838878"/>
    </source>
</evidence>
<dbReference type="EMBL" id="OV170221">
    <property type="protein sequence ID" value="CAH0713680.1"/>
    <property type="molecule type" value="Genomic_DNA"/>
</dbReference>
<evidence type="ECO:0000259" key="3">
    <source>
        <dbReference type="Pfam" id="PF01400"/>
    </source>
</evidence>
<evidence type="ECO:0000256" key="2">
    <source>
        <dbReference type="SAM" id="MobiDB-lite"/>
    </source>
</evidence>
<dbReference type="InterPro" id="IPR001506">
    <property type="entry name" value="Peptidase_M12A"/>
</dbReference>
<dbReference type="PANTHER" id="PTHR10127">
    <property type="entry name" value="DISCOIDIN, CUB, EGF, LAMININ , AND ZINC METALLOPROTEASE DOMAIN CONTAINING"/>
    <property type="match status" value="1"/>
</dbReference>
<keyword evidence="1" id="KW-0645">Protease</keyword>
<gene>
    <name evidence="4" type="ORF">BINO364_LOCUS812</name>
</gene>
<name>A0A8J9V6M1_9NEOP</name>
<protein>
    <recommendedName>
        <fullName evidence="1">Metalloendopeptidase</fullName>
        <ecNumber evidence="1">3.4.24.-</ecNumber>
    </recommendedName>
</protein>
<organism evidence="4 5">
    <name type="scientific">Brenthis ino</name>
    <name type="common">lesser marbled fritillary</name>
    <dbReference type="NCBI Taxonomy" id="405034"/>
    <lineage>
        <taxon>Eukaryota</taxon>
        <taxon>Metazoa</taxon>
        <taxon>Ecdysozoa</taxon>
        <taxon>Arthropoda</taxon>
        <taxon>Hexapoda</taxon>
        <taxon>Insecta</taxon>
        <taxon>Pterygota</taxon>
        <taxon>Neoptera</taxon>
        <taxon>Endopterygota</taxon>
        <taxon>Lepidoptera</taxon>
        <taxon>Glossata</taxon>
        <taxon>Ditrysia</taxon>
        <taxon>Papilionoidea</taxon>
        <taxon>Nymphalidae</taxon>
        <taxon>Heliconiinae</taxon>
        <taxon>Argynnini</taxon>
        <taxon>Brenthis</taxon>
    </lineage>
</organism>
<dbReference type="GO" id="GO:0006508">
    <property type="term" value="P:proteolysis"/>
    <property type="evidence" value="ECO:0007669"/>
    <property type="project" value="UniProtKB-KW"/>
</dbReference>
<dbReference type="Pfam" id="PF01400">
    <property type="entry name" value="Astacin"/>
    <property type="match status" value="1"/>
</dbReference>
<dbReference type="AlphaFoldDB" id="A0A8J9V6M1"/>
<feature type="compositionally biased region" description="Basic and acidic residues" evidence="2">
    <location>
        <begin position="196"/>
        <end position="232"/>
    </location>
</feature>
<dbReference type="EC" id="3.4.24.-" evidence="1"/>
<dbReference type="OrthoDB" id="291007at2759"/>
<reference evidence="4" key="1">
    <citation type="submission" date="2021-12" db="EMBL/GenBank/DDBJ databases">
        <authorList>
            <person name="Martin H S."/>
        </authorList>
    </citation>
    <scope>NUCLEOTIDE SEQUENCE</scope>
</reference>
<evidence type="ECO:0000313" key="4">
    <source>
        <dbReference type="EMBL" id="CAH0713680.1"/>
    </source>
</evidence>